<dbReference type="AlphaFoldDB" id="A0AAE1KIQ2"/>
<dbReference type="EMBL" id="JAWQEG010001810">
    <property type="protein sequence ID" value="KAK3876516.1"/>
    <property type="molecule type" value="Genomic_DNA"/>
</dbReference>
<accession>A0AAE1KIQ2</accession>
<gene>
    <name evidence="5" type="ORF">Pcinc_018707</name>
</gene>
<dbReference type="InterPro" id="IPR051217">
    <property type="entry name" value="Insect_Cuticle_Struc_Prot"/>
</dbReference>
<evidence type="ECO:0000256" key="4">
    <source>
        <dbReference type="SAM" id="SignalP"/>
    </source>
</evidence>
<protein>
    <recommendedName>
        <fullName evidence="7">Pro-resilin</fullName>
    </recommendedName>
</protein>
<organism evidence="5 6">
    <name type="scientific">Petrolisthes cinctipes</name>
    <name type="common">Flat porcelain crab</name>
    <dbReference type="NCBI Taxonomy" id="88211"/>
    <lineage>
        <taxon>Eukaryota</taxon>
        <taxon>Metazoa</taxon>
        <taxon>Ecdysozoa</taxon>
        <taxon>Arthropoda</taxon>
        <taxon>Crustacea</taxon>
        <taxon>Multicrustacea</taxon>
        <taxon>Malacostraca</taxon>
        <taxon>Eumalacostraca</taxon>
        <taxon>Eucarida</taxon>
        <taxon>Decapoda</taxon>
        <taxon>Pleocyemata</taxon>
        <taxon>Anomura</taxon>
        <taxon>Galatheoidea</taxon>
        <taxon>Porcellanidae</taxon>
        <taxon>Petrolisthes</taxon>
    </lineage>
</organism>
<reference evidence="5" key="1">
    <citation type="submission" date="2023-10" db="EMBL/GenBank/DDBJ databases">
        <title>Genome assemblies of two species of porcelain crab, Petrolisthes cinctipes and Petrolisthes manimaculis (Anomura: Porcellanidae).</title>
        <authorList>
            <person name="Angst P."/>
        </authorList>
    </citation>
    <scope>NUCLEOTIDE SEQUENCE</scope>
    <source>
        <strain evidence="5">PB745_01</strain>
        <tissue evidence="5">Gill</tissue>
    </source>
</reference>
<name>A0AAE1KIQ2_PETCI</name>
<dbReference type="PROSITE" id="PS51155">
    <property type="entry name" value="CHIT_BIND_RR_2"/>
    <property type="match status" value="1"/>
</dbReference>
<dbReference type="GO" id="GO:0042302">
    <property type="term" value="F:structural constituent of cuticle"/>
    <property type="evidence" value="ECO:0007669"/>
    <property type="project" value="UniProtKB-UniRule"/>
</dbReference>
<evidence type="ECO:0000256" key="2">
    <source>
        <dbReference type="PROSITE-ProRule" id="PRU00497"/>
    </source>
</evidence>
<feature type="chain" id="PRO_5042093630" description="Pro-resilin" evidence="4">
    <location>
        <begin position="18"/>
        <end position="219"/>
    </location>
</feature>
<keyword evidence="6" id="KW-1185">Reference proteome</keyword>
<feature type="compositionally biased region" description="Basic and acidic residues" evidence="3">
    <location>
        <begin position="160"/>
        <end position="181"/>
    </location>
</feature>
<dbReference type="InterPro" id="IPR000618">
    <property type="entry name" value="Insect_cuticle"/>
</dbReference>
<dbReference type="PANTHER" id="PTHR12236:SF79">
    <property type="entry name" value="CUTICULAR PROTEIN 50CB-RELATED"/>
    <property type="match status" value="1"/>
</dbReference>
<proteinExistence type="predicted"/>
<keyword evidence="1 2" id="KW-0193">Cuticle</keyword>
<feature type="region of interest" description="Disordered" evidence="3">
    <location>
        <begin position="148"/>
        <end position="219"/>
    </location>
</feature>
<evidence type="ECO:0000313" key="6">
    <source>
        <dbReference type="Proteomes" id="UP001286313"/>
    </source>
</evidence>
<dbReference type="Proteomes" id="UP001286313">
    <property type="component" value="Unassembled WGS sequence"/>
</dbReference>
<comment type="caution">
    <text evidence="5">The sequence shown here is derived from an EMBL/GenBank/DDBJ whole genome shotgun (WGS) entry which is preliminary data.</text>
</comment>
<dbReference type="Pfam" id="PF00379">
    <property type="entry name" value="Chitin_bind_4"/>
    <property type="match status" value="1"/>
</dbReference>
<keyword evidence="4" id="KW-0732">Signal</keyword>
<dbReference type="GO" id="GO:0005615">
    <property type="term" value="C:extracellular space"/>
    <property type="evidence" value="ECO:0007669"/>
    <property type="project" value="TreeGrafter"/>
</dbReference>
<evidence type="ECO:0000256" key="1">
    <source>
        <dbReference type="ARBA" id="ARBA00022460"/>
    </source>
</evidence>
<dbReference type="GO" id="GO:0031012">
    <property type="term" value="C:extracellular matrix"/>
    <property type="evidence" value="ECO:0007669"/>
    <property type="project" value="TreeGrafter"/>
</dbReference>
<feature type="signal peptide" evidence="4">
    <location>
        <begin position="1"/>
        <end position="17"/>
    </location>
</feature>
<dbReference type="PANTHER" id="PTHR12236">
    <property type="entry name" value="STRUCTURAL CONTITUENT OF CUTICLE"/>
    <property type="match status" value="1"/>
</dbReference>
<evidence type="ECO:0000313" key="5">
    <source>
        <dbReference type="EMBL" id="KAK3876516.1"/>
    </source>
</evidence>
<sequence>MRVQILLLVVCVGVAVGDQTPYAYSAPESYEESAEAKYDFDWAVNDAYSGNDFGQQESRDGDNTQGSYYVQLPDGRRQTVTYYVDGDSGFVADVKYSGEAQYPESVESYEAPQRYAPPRPTYGQPSRNLNDRTICYVGRRWEGKGAEKEGLEMEMEEEEGRERRREGRERRREGRVRKLEMNEEGEEMVMERWEGRGEEKEGGEMGMGRERRREERLKR</sequence>
<evidence type="ECO:0008006" key="7">
    <source>
        <dbReference type="Google" id="ProtNLM"/>
    </source>
</evidence>
<feature type="compositionally biased region" description="Basic and acidic residues" evidence="3">
    <location>
        <begin position="189"/>
        <end position="219"/>
    </location>
</feature>
<evidence type="ECO:0000256" key="3">
    <source>
        <dbReference type="SAM" id="MobiDB-lite"/>
    </source>
</evidence>